<keyword evidence="1" id="KW-0812">Transmembrane</keyword>
<dbReference type="RefSeq" id="WP_152897597.1">
    <property type="nucleotide sequence ID" value="NZ_WHUV01000002.1"/>
</dbReference>
<evidence type="ECO:0000256" key="1">
    <source>
        <dbReference type="SAM" id="Phobius"/>
    </source>
</evidence>
<gene>
    <name evidence="2" type="ORF">GDH07_11440</name>
</gene>
<keyword evidence="1" id="KW-1133">Transmembrane helix</keyword>
<dbReference type="EMBL" id="WHUV01000002">
    <property type="protein sequence ID" value="MQA53925.1"/>
    <property type="molecule type" value="Genomic_DNA"/>
</dbReference>
<organism evidence="2 3">
    <name type="scientific">Pseudomonas piscis</name>
    <dbReference type="NCBI Taxonomy" id="2614538"/>
    <lineage>
        <taxon>Bacteria</taxon>
        <taxon>Pseudomonadati</taxon>
        <taxon>Pseudomonadota</taxon>
        <taxon>Gammaproteobacteria</taxon>
        <taxon>Pseudomonadales</taxon>
        <taxon>Pseudomonadaceae</taxon>
        <taxon>Pseudomonas</taxon>
    </lineage>
</organism>
<reference evidence="2 3" key="1">
    <citation type="submission" date="2019-10" db="EMBL/GenBank/DDBJ databases">
        <title>Pseudomonas dajingensis sp. nov., isolated from the profound head ulcers of farmed Murray cod (Maccullochella peelii peelii).</title>
        <authorList>
            <person name="Liu Y."/>
        </authorList>
    </citation>
    <scope>NUCLEOTIDE SEQUENCE [LARGE SCALE GENOMIC DNA]</scope>
    <source>
        <strain evidence="2 3">MC042</strain>
    </source>
</reference>
<evidence type="ECO:0000313" key="3">
    <source>
        <dbReference type="Proteomes" id="UP000486534"/>
    </source>
</evidence>
<dbReference type="Proteomes" id="UP000486534">
    <property type="component" value="Unassembled WGS sequence"/>
</dbReference>
<sequence length="299" mass="34825">MDFSKIIPNSLSLPKTDTMQYYGLLGDYMGGFWGTLIGAFTLIAVILTWRATRHTEYRSKTYQVFAEMLRTHEEIVSSMQVNSFKGRDALVLVLSEFYAIYKITKSVSDTGAAWDINSQIDIAYTYTFFGPHVVASTALKHYDQKHIKSVHDAIHETRRGNKDPKKIYSGHQNRLSHYFRNLYSAYVFIESSSLSKNEKLSLAKVLRSKLSNYEQALIVLNVISHLGQDWERSGILLKYKPIKNIPEMFFTFSKDFMLKNRFPYIDFEWESSATHSVKAHSFSWKKNRFVYIRELKRDL</sequence>
<evidence type="ECO:0000313" key="2">
    <source>
        <dbReference type="EMBL" id="MQA53925.1"/>
    </source>
</evidence>
<dbReference type="AlphaFoldDB" id="A0A7X1U4D7"/>
<protein>
    <submittedName>
        <fullName evidence="2">Uncharacterized protein</fullName>
    </submittedName>
</protein>
<comment type="caution">
    <text evidence="2">The sequence shown here is derived from an EMBL/GenBank/DDBJ whole genome shotgun (WGS) entry which is preliminary data.</text>
</comment>
<proteinExistence type="predicted"/>
<feature type="transmembrane region" description="Helical" evidence="1">
    <location>
        <begin position="28"/>
        <end position="49"/>
    </location>
</feature>
<dbReference type="InterPro" id="IPR031709">
    <property type="entry name" value="PutAbiC"/>
</dbReference>
<dbReference type="Pfam" id="PF16872">
    <property type="entry name" value="putAbiC"/>
    <property type="match status" value="1"/>
</dbReference>
<keyword evidence="1" id="KW-0472">Membrane</keyword>
<accession>A0A7X1U4D7</accession>
<name>A0A7X1U4D7_9PSED</name>